<evidence type="ECO:0000256" key="1">
    <source>
        <dbReference type="SAM" id="MobiDB-lite"/>
    </source>
</evidence>
<reference evidence="2 3" key="1">
    <citation type="submission" date="2019-05" db="EMBL/GenBank/DDBJ databases">
        <title>Another draft genome of Portunus trituberculatus and its Hox gene families provides insights of decapod evolution.</title>
        <authorList>
            <person name="Jeong J.-H."/>
            <person name="Song I."/>
            <person name="Kim S."/>
            <person name="Choi T."/>
            <person name="Kim D."/>
            <person name="Ryu S."/>
            <person name="Kim W."/>
        </authorList>
    </citation>
    <scope>NUCLEOTIDE SEQUENCE [LARGE SCALE GENOMIC DNA]</scope>
    <source>
        <tissue evidence="2">Muscle</tissue>
    </source>
</reference>
<dbReference type="AlphaFoldDB" id="A0A5B7FM45"/>
<feature type="region of interest" description="Disordered" evidence="1">
    <location>
        <begin position="1"/>
        <end position="23"/>
    </location>
</feature>
<evidence type="ECO:0000313" key="3">
    <source>
        <dbReference type="Proteomes" id="UP000324222"/>
    </source>
</evidence>
<keyword evidence="3" id="KW-1185">Reference proteome</keyword>
<accession>A0A5B7FM45</accession>
<organism evidence="2 3">
    <name type="scientific">Portunus trituberculatus</name>
    <name type="common">Swimming crab</name>
    <name type="synonym">Neptunus trituberculatus</name>
    <dbReference type="NCBI Taxonomy" id="210409"/>
    <lineage>
        <taxon>Eukaryota</taxon>
        <taxon>Metazoa</taxon>
        <taxon>Ecdysozoa</taxon>
        <taxon>Arthropoda</taxon>
        <taxon>Crustacea</taxon>
        <taxon>Multicrustacea</taxon>
        <taxon>Malacostraca</taxon>
        <taxon>Eumalacostraca</taxon>
        <taxon>Eucarida</taxon>
        <taxon>Decapoda</taxon>
        <taxon>Pleocyemata</taxon>
        <taxon>Brachyura</taxon>
        <taxon>Eubrachyura</taxon>
        <taxon>Portunoidea</taxon>
        <taxon>Portunidae</taxon>
        <taxon>Portuninae</taxon>
        <taxon>Portunus</taxon>
    </lineage>
</organism>
<name>A0A5B7FM45_PORTR</name>
<comment type="caution">
    <text evidence="2">The sequence shown here is derived from an EMBL/GenBank/DDBJ whole genome shotgun (WGS) entry which is preliminary data.</text>
</comment>
<evidence type="ECO:0000313" key="2">
    <source>
        <dbReference type="EMBL" id="MPC46279.1"/>
    </source>
</evidence>
<protein>
    <submittedName>
        <fullName evidence="2">Uncharacterized protein</fullName>
    </submittedName>
</protein>
<dbReference type="Proteomes" id="UP000324222">
    <property type="component" value="Unassembled WGS sequence"/>
</dbReference>
<proteinExistence type="predicted"/>
<sequence length="59" mass="6566">METTLLSEDIDAEQENNRNHGCRIDGPWELSGVENSTRLAMKSAPEEFMSQSRTPAPST</sequence>
<dbReference type="EMBL" id="VSRR010007131">
    <property type="protein sequence ID" value="MPC46279.1"/>
    <property type="molecule type" value="Genomic_DNA"/>
</dbReference>
<gene>
    <name evidence="2" type="ORF">E2C01_039994</name>
</gene>